<dbReference type="SUPFAM" id="SSF48652">
    <property type="entry name" value="Tetraspanin"/>
    <property type="match status" value="1"/>
</dbReference>
<evidence type="ECO:0000313" key="7">
    <source>
        <dbReference type="WBParaSite" id="Smp_320460.1"/>
    </source>
</evidence>
<evidence type="ECO:0000256" key="4">
    <source>
        <dbReference type="ARBA" id="ARBA00023136"/>
    </source>
</evidence>
<reference evidence="7" key="2">
    <citation type="submission" date="2019-11" db="UniProtKB">
        <authorList>
            <consortium name="WormBaseParasite"/>
        </authorList>
    </citation>
    <scope>IDENTIFICATION</scope>
    <source>
        <strain evidence="7">Puerto Rican</strain>
    </source>
</reference>
<dbReference type="Gene3D" id="1.10.1450.10">
    <property type="entry name" value="Tetraspanin"/>
    <property type="match status" value="1"/>
</dbReference>
<feature type="transmembrane region" description="Helical" evidence="5">
    <location>
        <begin position="53"/>
        <end position="76"/>
    </location>
</feature>
<sequence length="238" mass="26696">MNLPILGRHSTKLFVFFNCLFITFGIIVIAFGMKLPTKLFGYKRILQATIPPIFPTATFSGSLSILAACIGILGILNERNMIMYLYLCTLTIVMLIEIGIATSSKLMKDQFFTEAHRSLNMSVKTYWTNLCYQMEFDNLQKTFHCCGADSSNDYSHVKQLIPTSCLSGIKPYSLGCADALNILVQYYKTILIYLCFSFGIIHGVYLLFSFLMICISKIGKIGSSQTCCSDQTKTTDED</sequence>
<evidence type="ECO:0000313" key="6">
    <source>
        <dbReference type="Proteomes" id="UP000008854"/>
    </source>
</evidence>
<keyword evidence="2 5" id="KW-0812">Transmembrane</keyword>
<keyword evidence="4 5" id="KW-0472">Membrane</keyword>
<reference evidence="6" key="1">
    <citation type="journal article" date="2012" name="PLoS Negl. Trop. Dis.">
        <title>A systematically improved high quality genome and transcriptome of the human blood fluke Schistosoma mansoni.</title>
        <authorList>
            <person name="Protasio A.V."/>
            <person name="Tsai I.J."/>
            <person name="Babbage A."/>
            <person name="Nichol S."/>
            <person name="Hunt M."/>
            <person name="Aslett M.A."/>
            <person name="De Silva N."/>
            <person name="Velarde G.S."/>
            <person name="Anderson T.J."/>
            <person name="Clark R.C."/>
            <person name="Davidson C."/>
            <person name="Dillon G.P."/>
            <person name="Holroyd N.E."/>
            <person name="LoVerde P.T."/>
            <person name="Lloyd C."/>
            <person name="McQuillan J."/>
            <person name="Oliveira G."/>
            <person name="Otto T.D."/>
            <person name="Parker-Manuel S.J."/>
            <person name="Quail M.A."/>
            <person name="Wilson R.A."/>
            <person name="Zerlotini A."/>
            <person name="Dunne D.W."/>
            <person name="Berriman M."/>
        </authorList>
    </citation>
    <scope>NUCLEOTIDE SEQUENCE [LARGE SCALE GENOMIC DNA]</scope>
    <source>
        <strain evidence="6">Puerto Rican</strain>
    </source>
</reference>
<dbReference type="InterPro" id="IPR008952">
    <property type="entry name" value="Tetraspanin_EC2_sf"/>
</dbReference>
<protein>
    <submittedName>
        <fullName evidence="7">25 kDa integral membrane protein</fullName>
    </submittedName>
</protein>
<dbReference type="FunCoup" id="A0A5K4F4Y2">
    <property type="interactions" value="18"/>
</dbReference>
<dbReference type="InterPro" id="IPR018499">
    <property type="entry name" value="Tetraspanin/Peripherin"/>
</dbReference>
<proteinExistence type="predicted"/>
<feature type="transmembrane region" description="Helical" evidence="5">
    <location>
        <begin position="83"/>
        <end position="102"/>
    </location>
</feature>
<comment type="subcellular location">
    <subcellularLocation>
        <location evidence="1">Membrane</location>
        <topology evidence="1">Multi-pass membrane protein</topology>
    </subcellularLocation>
</comment>
<feature type="transmembrane region" description="Helical" evidence="5">
    <location>
        <begin position="190"/>
        <end position="215"/>
    </location>
</feature>
<dbReference type="PANTHER" id="PTHR19282">
    <property type="entry name" value="TETRASPANIN"/>
    <property type="match status" value="1"/>
</dbReference>
<dbReference type="WBParaSite" id="Smp_320460.1">
    <property type="protein sequence ID" value="Smp_320460.1"/>
    <property type="gene ID" value="Smp_320460"/>
</dbReference>
<dbReference type="Pfam" id="PF00335">
    <property type="entry name" value="Tetraspanin"/>
    <property type="match status" value="1"/>
</dbReference>
<dbReference type="InParanoid" id="A0A5K4F4Y2"/>
<evidence type="ECO:0000256" key="3">
    <source>
        <dbReference type="ARBA" id="ARBA00022989"/>
    </source>
</evidence>
<evidence type="ECO:0000256" key="2">
    <source>
        <dbReference type="ARBA" id="ARBA00022692"/>
    </source>
</evidence>
<keyword evidence="6" id="KW-1185">Reference proteome</keyword>
<dbReference type="GO" id="GO:0016020">
    <property type="term" value="C:membrane"/>
    <property type="evidence" value="ECO:0007669"/>
    <property type="project" value="UniProtKB-SubCell"/>
</dbReference>
<dbReference type="Proteomes" id="UP000008854">
    <property type="component" value="Unassembled WGS sequence"/>
</dbReference>
<keyword evidence="3 5" id="KW-1133">Transmembrane helix</keyword>
<dbReference type="AlphaFoldDB" id="A0A5K4F4Y2"/>
<evidence type="ECO:0000256" key="1">
    <source>
        <dbReference type="ARBA" id="ARBA00004141"/>
    </source>
</evidence>
<organism evidence="6 7">
    <name type="scientific">Schistosoma mansoni</name>
    <name type="common">Blood fluke</name>
    <dbReference type="NCBI Taxonomy" id="6183"/>
    <lineage>
        <taxon>Eukaryota</taxon>
        <taxon>Metazoa</taxon>
        <taxon>Spiralia</taxon>
        <taxon>Lophotrochozoa</taxon>
        <taxon>Platyhelminthes</taxon>
        <taxon>Trematoda</taxon>
        <taxon>Digenea</taxon>
        <taxon>Strigeidida</taxon>
        <taxon>Schistosomatoidea</taxon>
        <taxon>Schistosomatidae</taxon>
        <taxon>Schistosoma</taxon>
    </lineage>
</organism>
<dbReference type="CDD" id="cd03127">
    <property type="entry name" value="tetraspanin_LEL"/>
    <property type="match status" value="1"/>
</dbReference>
<name>A0A5K4F4Y2_SCHMA</name>
<evidence type="ECO:0000256" key="5">
    <source>
        <dbReference type="SAM" id="Phobius"/>
    </source>
</evidence>
<accession>A0A5K4F4Y2</accession>
<feature type="transmembrane region" description="Helical" evidence="5">
    <location>
        <begin position="12"/>
        <end position="33"/>
    </location>
</feature>